<organism evidence="1 2">
    <name type="scientific">Kipferlia bialata</name>
    <dbReference type="NCBI Taxonomy" id="797122"/>
    <lineage>
        <taxon>Eukaryota</taxon>
        <taxon>Metamonada</taxon>
        <taxon>Carpediemonas-like organisms</taxon>
        <taxon>Kipferlia</taxon>
    </lineage>
</organism>
<dbReference type="Proteomes" id="UP000265618">
    <property type="component" value="Unassembled WGS sequence"/>
</dbReference>
<protein>
    <submittedName>
        <fullName evidence="1">Uncharacterized protein</fullName>
    </submittedName>
</protein>
<gene>
    <name evidence="1" type="ORF">KIPB_005970</name>
</gene>
<reference evidence="1 2" key="1">
    <citation type="journal article" date="2018" name="PLoS ONE">
        <title>The draft genome of Kipferlia bialata reveals reductive genome evolution in fornicate parasites.</title>
        <authorList>
            <person name="Tanifuji G."/>
            <person name="Takabayashi S."/>
            <person name="Kume K."/>
            <person name="Takagi M."/>
            <person name="Nakayama T."/>
            <person name="Kamikawa R."/>
            <person name="Inagaki Y."/>
            <person name="Hashimoto T."/>
        </authorList>
    </citation>
    <scope>NUCLEOTIDE SEQUENCE [LARGE SCALE GENOMIC DNA]</scope>
    <source>
        <strain evidence="1">NY0173</strain>
    </source>
</reference>
<dbReference type="AlphaFoldDB" id="A0A391NPF2"/>
<sequence>MVLISLRRSRQDWVRLLMPELVDLIAAYQCVGQRDGSMSVTSAVDAVHGLYQWMCTHLGPEGRTIEYPRCQRYS</sequence>
<accession>A0A391NPF2</accession>
<name>A0A391NPF2_9EUKA</name>
<dbReference type="EMBL" id="BDIP01001470">
    <property type="protein sequence ID" value="GCA62810.1"/>
    <property type="molecule type" value="Genomic_DNA"/>
</dbReference>
<evidence type="ECO:0000313" key="2">
    <source>
        <dbReference type="Proteomes" id="UP000265618"/>
    </source>
</evidence>
<evidence type="ECO:0000313" key="1">
    <source>
        <dbReference type="EMBL" id="GCA62810.1"/>
    </source>
</evidence>
<comment type="caution">
    <text evidence="1">The sequence shown here is derived from an EMBL/GenBank/DDBJ whole genome shotgun (WGS) entry which is preliminary data.</text>
</comment>
<proteinExistence type="predicted"/>
<keyword evidence="2" id="KW-1185">Reference proteome</keyword>